<evidence type="ECO:0000313" key="2">
    <source>
        <dbReference type="Proteomes" id="UP001189429"/>
    </source>
</evidence>
<gene>
    <name evidence="1" type="ORF">PCOR1329_LOCUS19395</name>
</gene>
<dbReference type="EMBL" id="CAUYUJ010006191">
    <property type="protein sequence ID" value="CAK0816442.1"/>
    <property type="molecule type" value="Genomic_DNA"/>
</dbReference>
<comment type="caution">
    <text evidence="1">The sequence shown here is derived from an EMBL/GenBank/DDBJ whole genome shotgun (WGS) entry which is preliminary data.</text>
</comment>
<keyword evidence="2" id="KW-1185">Reference proteome</keyword>
<evidence type="ECO:0000313" key="1">
    <source>
        <dbReference type="EMBL" id="CAK0816442.1"/>
    </source>
</evidence>
<accession>A0ABN9RD09</accession>
<protein>
    <submittedName>
        <fullName evidence="1">Uncharacterized protein</fullName>
    </submittedName>
</protein>
<organism evidence="1 2">
    <name type="scientific">Prorocentrum cordatum</name>
    <dbReference type="NCBI Taxonomy" id="2364126"/>
    <lineage>
        <taxon>Eukaryota</taxon>
        <taxon>Sar</taxon>
        <taxon>Alveolata</taxon>
        <taxon>Dinophyceae</taxon>
        <taxon>Prorocentrales</taxon>
        <taxon>Prorocentraceae</taxon>
        <taxon>Prorocentrum</taxon>
    </lineage>
</organism>
<proteinExistence type="predicted"/>
<sequence length="158" mass="17289">MAREGDSVDRPSRRCPDARRAAQAWARLSADRAVLKLSTELNEERDAHKQLRSAVAVMLGSPELADRLLAVVPHLQALLGGVLPSASDTRRRGVALHADARRTSIATATDFEVKRLQKGPRIERRRLGREAFDPEALVYSSGGLRLGIGSVVFQQLTS</sequence>
<reference evidence="1" key="1">
    <citation type="submission" date="2023-10" db="EMBL/GenBank/DDBJ databases">
        <authorList>
            <person name="Chen Y."/>
            <person name="Shah S."/>
            <person name="Dougan E. K."/>
            <person name="Thang M."/>
            <person name="Chan C."/>
        </authorList>
    </citation>
    <scope>NUCLEOTIDE SEQUENCE [LARGE SCALE GENOMIC DNA]</scope>
</reference>
<dbReference type="Proteomes" id="UP001189429">
    <property type="component" value="Unassembled WGS sequence"/>
</dbReference>
<name>A0ABN9RD09_9DINO</name>